<dbReference type="Pfam" id="PF23569">
    <property type="entry name" value="NBD_SMAX1"/>
    <property type="match status" value="1"/>
</dbReference>
<keyword evidence="2 5" id="KW-0677">Repeat</keyword>
<name>A0A1J7G570_LUPAN</name>
<dbReference type="InterPro" id="IPR003959">
    <property type="entry name" value="ATPase_AAA_core"/>
</dbReference>
<organism evidence="7 8">
    <name type="scientific">Lupinus angustifolius</name>
    <name type="common">Narrow-leaved blue lupine</name>
    <dbReference type="NCBI Taxonomy" id="3871"/>
    <lineage>
        <taxon>Eukaryota</taxon>
        <taxon>Viridiplantae</taxon>
        <taxon>Streptophyta</taxon>
        <taxon>Embryophyta</taxon>
        <taxon>Tracheophyta</taxon>
        <taxon>Spermatophyta</taxon>
        <taxon>Magnoliopsida</taxon>
        <taxon>eudicotyledons</taxon>
        <taxon>Gunneridae</taxon>
        <taxon>Pentapetalae</taxon>
        <taxon>rosids</taxon>
        <taxon>fabids</taxon>
        <taxon>Fabales</taxon>
        <taxon>Fabaceae</taxon>
        <taxon>Papilionoideae</taxon>
        <taxon>50 kb inversion clade</taxon>
        <taxon>genistoids sensu lato</taxon>
        <taxon>core genistoids</taxon>
        <taxon>Genisteae</taxon>
        <taxon>Lupinus</taxon>
    </lineage>
</organism>
<dbReference type="InterPro" id="IPR036628">
    <property type="entry name" value="Clp_N_dom_sf"/>
</dbReference>
<dbReference type="Gramene" id="OIV95503">
    <property type="protein sequence ID" value="OIV95503"/>
    <property type="gene ID" value="TanjilG_25174"/>
</dbReference>
<evidence type="ECO:0000256" key="3">
    <source>
        <dbReference type="ARBA" id="ARBA00023015"/>
    </source>
</evidence>
<keyword evidence="3" id="KW-0805">Transcription regulation</keyword>
<evidence type="ECO:0000256" key="2">
    <source>
        <dbReference type="ARBA" id="ARBA00022737"/>
    </source>
</evidence>
<evidence type="ECO:0000313" key="8">
    <source>
        <dbReference type="Proteomes" id="UP000188354"/>
    </source>
</evidence>
<evidence type="ECO:0000256" key="4">
    <source>
        <dbReference type="ARBA" id="ARBA00023163"/>
    </source>
</evidence>
<proteinExistence type="inferred from homology"/>
<evidence type="ECO:0000259" key="6">
    <source>
        <dbReference type="PROSITE" id="PS51903"/>
    </source>
</evidence>
<evidence type="ECO:0000313" key="7">
    <source>
        <dbReference type="EMBL" id="OIV95503.1"/>
    </source>
</evidence>
<dbReference type="SUPFAM" id="SSF52540">
    <property type="entry name" value="P-loop containing nucleoside triphosphate hydrolases"/>
    <property type="match status" value="1"/>
</dbReference>
<dbReference type="EMBL" id="CM007376">
    <property type="protein sequence ID" value="OIV95503.1"/>
    <property type="molecule type" value="Genomic_DNA"/>
</dbReference>
<dbReference type="Pfam" id="PF26587">
    <property type="entry name" value="AAA_lid_SMAX1"/>
    <property type="match status" value="1"/>
</dbReference>
<dbReference type="PANTHER" id="PTHR43572">
    <property type="entry name" value="CHAPERONE PROTEIN CLPD, CHLOROPLASTIC"/>
    <property type="match status" value="1"/>
</dbReference>
<feature type="domain" description="Clp R" evidence="6">
    <location>
        <begin position="273"/>
        <end position="449"/>
    </location>
</feature>
<reference evidence="7 8" key="1">
    <citation type="journal article" date="2017" name="Plant Biotechnol. J.">
        <title>A comprehensive draft genome sequence for lupin (Lupinus angustifolius), an emerging health food: insights into plant-microbe interactions and legume evolution.</title>
        <authorList>
            <person name="Hane J.K."/>
            <person name="Ming Y."/>
            <person name="Kamphuis L.G."/>
            <person name="Nelson M.N."/>
            <person name="Garg G."/>
            <person name="Atkins C.A."/>
            <person name="Bayer P.E."/>
            <person name="Bravo A."/>
            <person name="Bringans S."/>
            <person name="Cannon S."/>
            <person name="Edwards D."/>
            <person name="Foley R."/>
            <person name="Gao L.L."/>
            <person name="Harrison M.J."/>
            <person name="Huang W."/>
            <person name="Hurgobin B."/>
            <person name="Li S."/>
            <person name="Liu C.W."/>
            <person name="McGrath A."/>
            <person name="Morahan G."/>
            <person name="Murray J."/>
            <person name="Weller J."/>
            <person name="Jian J."/>
            <person name="Singh K.B."/>
        </authorList>
    </citation>
    <scope>NUCLEOTIDE SEQUENCE [LARGE SCALE GENOMIC DNA]</scope>
    <source>
        <strain evidence="8">cv. Tanjil</strain>
        <tissue evidence="7">Whole plant</tissue>
    </source>
</reference>
<dbReference type="Pfam" id="PF07724">
    <property type="entry name" value="AAA_2"/>
    <property type="match status" value="1"/>
</dbReference>
<dbReference type="GO" id="GO:0005524">
    <property type="term" value="F:ATP binding"/>
    <property type="evidence" value="ECO:0007669"/>
    <property type="project" value="InterPro"/>
</dbReference>
<dbReference type="PANTHER" id="PTHR43572:SF38">
    <property type="entry name" value="PROTEIN SMAX1-LIKE 6"/>
    <property type="match status" value="1"/>
</dbReference>
<keyword evidence="8" id="KW-1185">Reference proteome</keyword>
<dbReference type="PROSITE" id="PS51903">
    <property type="entry name" value="CLP_R"/>
    <property type="match status" value="2"/>
</dbReference>
<dbReference type="CDD" id="cd19499">
    <property type="entry name" value="RecA-like_ClpB_Hsp104-like"/>
    <property type="match status" value="1"/>
</dbReference>
<accession>A0A1J7G570</accession>
<evidence type="ECO:0000256" key="1">
    <source>
        <dbReference type="ARBA" id="ARBA00008675"/>
    </source>
</evidence>
<comment type="similarity">
    <text evidence="1">Belongs to the ClpA/ClpB family.</text>
</comment>
<evidence type="ECO:0000256" key="5">
    <source>
        <dbReference type="PROSITE-ProRule" id="PRU01251"/>
    </source>
</evidence>
<dbReference type="InterPro" id="IPR027417">
    <property type="entry name" value="P-loop_NTPase"/>
</dbReference>
<dbReference type="InterPro" id="IPR058954">
    <property type="entry name" value="AAA_lid_SMAX1"/>
</dbReference>
<feature type="domain" description="Clp R" evidence="6">
    <location>
        <begin position="8"/>
        <end position="184"/>
    </location>
</feature>
<dbReference type="STRING" id="3871.A0A1J7G570"/>
<dbReference type="InterPro" id="IPR058680">
    <property type="entry name" value="NBD_SMAX1-like"/>
</dbReference>
<gene>
    <name evidence="7" type="ORF">TanjilG_25174</name>
</gene>
<dbReference type="InterPro" id="IPR051650">
    <property type="entry name" value="SL_signaling_regulator"/>
</dbReference>
<dbReference type="Gene3D" id="3.40.50.300">
    <property type="entry name" value="P-loop containing nucleotide triphosphate hydrolases"/>
    <property type="match status" value="1"/>
</dbReference>
<protein>
    <recommendedName>
        <fullName evidence="6">Clp R domain-containing protein</fullName>
    </recommendedName>
</protein>
<dbReference type="OMA" id="HTTPREK"/>
<sequence>MPTPVSAARQCLKEEAARALDDAVTVARRRNHAQTTSLHVVSALLALPSATLRDACTRARSRSYSQRLQFRALELSVGVSLDRLQTMKTSSAVNGGADDGPPLSNSLMAAIRRSQANQRRQPENFHLLQMMQHQQQGTTSFLKVELKHFMLSILDDPIVGRVFAEAGFRSYDIKLALLQPPLPSSSSSRFFSRPVFLCNLEPVQAGLTFLDDNSKRIVDVLLRKNQRNPLLMGVYAKSALKSFIETVRIRRVLLPCELAQLSVPAMPTPVSAARQCLKEEAARALDDAVTVARRRNHAQTTSLHVVSALLALPSATLRDACTRARSRSYSQRLQFRALELSVGVSLDRLQTMKTSSAVNGGADDGPPLSNSLMAAIRRSQANQRRQPENFHLLQMMQHQQQGTTSFLKVELKHFMLSILDDPIVGRVFAEAGFRSYDIKLALLQPPLPSSSSSRFFSRPVFLCNLEPVQAGLTFLDDNSKRIVDVLLRKNQRNPLLMGVYAKSALKSFIETVRIRRVLLPCELAQLSVVCVEKEIVEFLSGSEENMGLKFKEVSYLVEQCKGSGSGGGVAVNFGEIEVFIGDGVGFVVEQLKRLIEVHDGKVWLIGVAGTSNAYSKFLGLFPTVDKDWDLQLLTMTSATTSMEGLYSKSNLMGSFVPFGGFFSTPSEFTSPISCTTNASLTRCDTCNEKYEQEVADFLKVDPATSAKCSYSTTLPWLQKVNVDTDKGLNVAKSCHYLKNGLHHPLQTTEENTSSNAKIFGLRKKWNCICQRLHNNGSLPLFDTQQTRFQAPSLERFPFGSGFKESSSQGLSLHEIQCSNQISNISEELQSTLPSKPTLPVSVPSDTGSISIEADHVPRFSKTSLNDLTSHWISPSAKANMNLLDHKSYSPVAPVTTDLGLGTIYTSAAHEPDTPKLCDHKKHLQHLSDSISTDFDATNENTSNQIARSSSCSGPNLELKFGSEDFKSLYQILTEKVGWQDEAIYVINQAISLCRSGARQRSGPHVRADIWLAFLGPDRLGKRKIASALAEILFGNKESLISVDLSSQDSFYPLNSVFEFRNSCSHDMSRRKTCVDYIAGELSKMPHSVVFLENVDKADFLLQSSLFKAIRTGRFPYSLGREIGINNAIFIVTSTLFKGDGSFVLEEPKIFPEERILEAKRFHMQLSIRLASEDAKRIGSTNVMVAPRNGTSIPSFLNKRKLVESMDSKEKDTCKTPKQVREALRSYLDLNMPLEEDDEAINYNHHETESLVEKSAGWLNDLCDQIDGKVIFKPFNFDLLAEQVIKSIDIEFQRSFGSEVVLEIDYEVMAQILAAAWLSDKKNSVQDWVERVLGRSFNEFQWKYHPAMQHVMKLVKCECIHIEEHAPGVCLPPLIKFN</sequence>
<keyword evidence="4" id="KW-0804">Transcription</keyword>
<dbReference type="InterPro" id="IPR004176">
    <property type="entry name" value="Clp_R_N"/>
</dbReference>
<dbReference type="GO" id="GO:0016887">
    <property type="term" value="F:ATP hydrolysis activity"/>
    <property type="evidence" value="ECO:0007669"/>
    <property type="project" value="InterPro"/>
</dbReference>
<dbReference type="Gene3D" id="1.10.1780.10">
    <property type="entry name" value="Clp, N-terminal domain"/>
    <property type="match status" value="2"/>
</dbReference>
<dbReference type="Proteomes" id="UP000188354">
    <property type="component" value="Chromosome LG16"/>
</dbReference>